<feature type="transmembrane region" description="Helical" evidence="5">
    <location>
        <begin position="12"/>
        <end position="33"/>
    </location>
</feature>
<feature type="transmembrane region" description="Helical" evidence="5">
    <location>
        <begin position="39"/>
        <end position="61"/>
    </location>
</feature>
<evidence type="ECO:0000256" key="3">
    <source>
        <dbReference type="ARBA" id="ARBA00022989"/>
    </source>
</evidence>
<keyword evidence="8" id="KW-1185">Reference proteome</keyword>
<evidence type="ECO:0000256" key="1">
    <source>
        <dbReference type="ARBA" id="ARBA00004141"/>
    </source>
</evidence>
<organism evidence="7 8">
    <name type="scientific">Ameca splendens</name>
    <dbReference type="NCBI Taxonomy" id="208324"/>
    <lineage>
        <taxon>Eukaryota</taxon>
        <taxon>Metazoa</taxon>
        <taxon>Chordata</taxon>
        <taxon>Craniata</taxon>
        <taxon>Vertebrata</taxon>
        <taxon>Euteleostomi</taxon>
        <taxon>Actinopterygii</taxon>
        <taxon>Neopterygii</taxon>
        <taxon>Teleostei</taxon>
        <taxon>Neoteleostei</taxon>
        <taxon>Acanthomorphata</taxon>
        <taxon>Ovalentaria</taxon>
        <taxon>Atherinomorphae</taxon>
        <taxon>Cyprinodontiformes</taxon>
        <taxon>Goodeidae</taxon>
        <taxon>Ameca</taxon>
    </lineage>
</organism>
<proteinExistence type="predicted"/>
<dbReference type="Pfam" id="PF00324">
    <property type="entry name" value="AA_permease"/>
    <property type="match status" value="1"/>
</dbReference>
<protein>
    <recommendedName>
        <fullName evidence="6">Amino acid permease/ SLC12A domain-containing protein</fullName>
    </recommendedName>
</protein>
<keyword evidence="3 5" id="KW-1133">Transmembrane helix</keyword>
<evidence type="ECO:0000313" key="7">
    <source>
        <dbReference type="EMBL" id="MEQ2299377.1"/>
    </source>
</evidence>
<name>A0ABV0Z0E3_9TELE</name>
<accession>A0ABV0Z0E3</accession>
<dbReference type="PROSITE" id="PS51257">
    <property type="entry name" value="PROKAR_LIPOPROTEIN"/>
    <property type="match status" value="1"/>
</dbReference>
<gene>
    <name evidence="7" type="ORF">AMECASPLE_014506</name>
</gene>
<comment type="subcellular location">
    <subcellularLocation>
        <location evidence="1">Membrane</location>
        <topology evidence="1">Multi-pass membrane protein</topology>
    </subcellularLocation>
</comment>
<evidence type="ECO:0000256" key="4">
    <source>
        <dbReference type="ARBA" id="ARBA00023136"/>
    </source>
</evidence>
<dbReference type="InterPro" id="IPR004841">
    <property type="entry name" value="AA-permease/SLC12A_dom"/>
</dbReference>
<evidence type="ECO:0000256" key="2">
    <source>
        <dbReference type="ARBA" id="ARBA00022692"/>
    </source>
</evidence>
<comment type="caution">
    <text evidence="7">The sequence shown here is derived from an EMBL/GenBank/DDBJ whole genome shotgun (WGS) entry which is preliminary data.</text>
</comment>
<reference evidence="7 8" key="1">
    <citation type="submission" date="2021-06" db="EMBL/GenBank/DDBJ databases">
        <authorList>
            <person name="Palmer J.M."/>
        </authorList>
    </citation>
    <scope>NUCLEOTIDE SEQUENCE [LARGE SCALE GENOMIC DNA]</scope>
    <source>
        <strain evidence="7 8">AS_MEX2019</strain>
        <tissue evidence="7">Muscle</tissue>
    </source>
</reference>
<keyword evidence="2 5" id="KW-0812">Transmembrane</keyword>
<dbReference type="PANTHER" id="PTHR11827:SF96">
    <property type="entry name" value="SOLUTE CARRIER FAMILY 12 MEMBER 9"/>
    <property type="match status" value="1"/>
</dbReference>
<feature type="domain" description="Amino acid permease/ SLC12A" evidence="6">
    <location>
        <begin position="3"/>
        <end position="92"/>
    </location>
</feature>
<dbReference type="Proteomes" id="UP001469553">
    <property type="component" value="Unassembled WGS sequence"/>
</dbReference>
<keyword evidence="4 5" id="KW-0472">Membrane</keyword>
<evidence type="ECO:0000259" key="6">
    <source>
        <dbReference type="Pfam" id="PF00324"/>
    </source>
</evidence>
<sequence>MFELRPTFRYFTWHTCMLGIIGCAIMMFLINAIYASASIAFMLLLLLLIHYLSPTSSWGYISQALIFHQVRKYLLMLDVRKDHIKFWRPQILLMVSNPRSSVGLVTFINDIKKSGLYVLGHVQLGDLSKNTSATTSCSGKSALPSLTFTQIKHHILRGNIIKTTQALCGMCE</sequence>
<dbReference type="InterPro" id="IPR004842">
    <property type="entry name" value="SLC12A_fam"/>
</dbReference>
<evidence type="ECO:0000256" key="5">
    <source>
        <dbReference type="SAM" id="Phobius"/>
    </source>
</evidence>
<evidence type="ECO:0000313" key="8">
    <source>
        <dbReference type="Proteomes" id="UP001469553"/>
    </source>
</evidence>
<dbReference type="PANTHER" id="PTHR11827">
    <property type="entry name" value="SOLUTE CARRIER FAMILY 12, CATION COTRANSPORTERS"/>
    <property type="match status" value="1"/>
</dbReference>
<dbReference type="EMBL" id="JAHRIP010048012">
    <property type="protein sequence ID" value="MEQ2299377.1"/>
    <property type="molecule type" value="Genomic_DNA"/>
</dbReference>